<dbReference type="GO" id="GO:0008610">
    <property type="term" value="P:lipid biosynthetic process"/>
    <property type="evidence" value="ECO:0007669"/>
    <property type="project" value="UniProtKB-ARBA"/>
</dbReference>
<dbReference type="Pfam" id="PF00487">
    <property type="entry name" value="FA_desaturase"/>
    <property type="match status" value="1"/>
</dbReference>
<keyword evidence="1" id="KW-0472">Membrane</keyword>
<gene>
    <name evidence="3" type="ORF">COA96_14510</name>
</gene>
<dbReference type="InterPro" id="IPR012171">
    <property type="entry name" value="Fatty_acid_desaturase"/>
</dbReference>
<sequence length="314" mass="35968">MKLKDNFSTAEVKSFCRRSNFHAWLAVVVTWGIIAFAFAIVALWPNPLTVVLSLVLLGGRILGLGVLMHECGHGTMFKSRSVNNWVGKWLCAGPVFNRIDDYMNNHLKHHAKAGSAEDPDLHRYQNYPVSSAALKRKLFRDMTGRTTINFLRKAFLANNIIKIDKSGKKRFDLRQFFVRMHAGIISNLVLFGILASLGLPHLYLLWVAAYFSFYMLFSRIRNLAEHAVVPDIFDADPTLHTRTMLARWWERLTFAPNHVNYHLEHHLLPSVPKYRLAAFHEALKQKGMLEHAEIMVGYPTLIRKLITQPQPVQA</sequence>
<dbReference type="PANTHER" id="PTHR19353:SF19">
    <property type="entry name" value="DELTA(5) FATTY ACID DESATURASE C-RELATED"/>
    <property type="match status" value="1"/>
</dbReference>
<keyword evidence="1" id="KW-0812">Transmembrane</keyword>
<proteinExistence type="predicted"/>
<name>A0A2A5ATH7_9GAMM</name>
<feature type="transmembrane region" description="Helical" evidence="1">
    <location>
        <begin position="50"/>
        <end position="68"/>
    </location>
</feature>
<dbReference type="CDD" id="cd03510">
    <property type="entry name" value="Rhizobitoxine-FADS-like"/>
    <property type="match status" value="1"/>
</dbReference>
<dbReference type="Proteomes" id="UP000218327">
    <property type="component" value="Unassembled WGS sequence"/>
</dbReference>
<dbReference type="InterPro" id="IPR005804">
    <property type="entry name" value="FA_desaturase_dom"/>
</dbReference>
<protein>
    <submittedName>
        <fullName evidence="3">Fatty acid desaturase</fullName>
    </submittedName>
</protein>
<dbReference type="GO" id="GO:0016020">
    <property type="term" value="C:membrane"/>
    <property type="evidence" value="ECO:0007669"/>
    <property type="project" value="TreeGrafter"/>
</dbReference>
<evidence type="ECO:0000256" key="1">
    <source>
        <dbReference type="SAM" id="Phobius"/>
    </source>
</evidence>
<accession>A0A2A5ATH7</accession>
<dbReference type="PANTHER" id="PTHR19353">
    <property type="entry name" value="FATTY ACID DESATURASE 2"/>
    <property type="match status" value="1"/>
</dbReference>
<evidence type="ECO:0000259" key="2">
    <source>
        <dbReference type="Pfam" id="PF00487"/>
    </source>
</evidence>
<feature type="domain" description="Fatty acid desaturase" evidence="2">
    <location>
        <begin position="47"/>
        <end position="285"/>
    </location>
</feature>
<dbReference type="GO" id="GO:0016717">
    <property type="term" value="F:oxidoreductase activity, acting on paired donors, with oxidation of a pair of donors resulting in the reduction of molecular oxygen to two molecules of water"/>
    <property type="evidence" value="ECO:0007669"/>
    <property type="project" value="TreeGrafter"/>
</dbReference>
<evidence type="ECO:0000313" key="4">
    <source>
        <dbReference type="Proteomes" id="UP000218327"/>
    </source>
</evidence>
<dbReference type="AlphaFoldDB" id="A0A2A5ATH7"/>
<comment type="caution">
    <text evidence="3">The sequence shown here is derived from an EMBL/GenBank/DDBJ whole genome shotgun (WGS) entry which is preliminary data.</text>
</comment>
<dbReference type="EMBL" id="NVVJ01000061">
    <property type="protein sequence ID" value="PCJ22440.1"/>
    <property type="molecule type" value="Genomic_DNA"/>
</dbReference>
<keyword evidence="1" id="KW-1133">Transmembrane helix</keyword>
<reference evidence="4" key="1">
    <citation type="submission" date="2017-08" db="EMBL/GenBank/DDBJ databases">
        <title>A dynamic microbial community with high functional redundancy inhabits the cold, oxic subseafloor aquifer.</title>
        <authorList>
            <person name="Tully B.J."/>
            <person name="Wheat C.G."/>
            <person name="Glazer B.T."/>
            <person name="Huber J.A."/>
        </authorList>
    </citation>
    <scope>NUCLEOTIDE SEQUENCE [LARGE SCALE GENOMIC DNA]</scope>
</reference>
<organism evidence="3 4">
    <name type="scientific">SAR86 cluster bacterium</name>
    <dbReference type="NCBI Taxonomy" id="2030880"/>
    <lineage>
        <taxon>Bacteria</taxon>
        <taxon>Pseudomonadati</taxon>
        <taxon>Pseudomonadota</taxon>
        <taxon>Gammaproteobacteria</taxon>
        <taxon>SAR86 cluster</taxon>
    </lineage>
</organism>
<evidence type="ECO:0000313" key="3">
    <source>
        <dbReference type="EMBL" id="PCJ22440.1"/>
    </source>
</evidence>
<feature type="transmembrane region" description="Helical" evidence="1">
    <location>
        <begin position="21"/>
        <end position="44"/>
    </location>
</feature>